<protein>
    <submittedName>
        <fullName evidence="2">Thiamine phosphate synthase</fullName>
    </submittedName>
</protein>
<proteinExistence type="predicted"/>
<dbReference type="Pfam" id="PF02581">
    <property type="entry name" value="TMP-TENI"/>
    <property type="match status" value="1"/>
</dbReference>
<gene>
    <name evidence="2" type="ORF">EZH22_03040</name>
</gene>
<dbReference type="GO" id="GO:0009228">
    <property type="term" value="P:thiamine biosynthetic process"/>
    <property type="evidence" value="ECO:0007669"/>
    <property type="project" value="UniProtKB-KW"/>
</dbReference>
<dbReference type="CDD" id="cd00564">
    <property type="entry name" value="TMP_TenI"/>
    <property type="match status" value="1"/>
</dbReference>
<dbReference type="SUPFAM" id="SSF51391">
    <property type="entry name" value="Thiamin phosphate synthase"/>
    <property type="match status" value="1"/>
</dbReference>
<name>A0A974PQQ2_9HYPH</name>
<dbReference type="InterPro" id="IPR013785">
    <property type="entry name" value="Aldolase_TIM"/>
</dbReference>
<dbReference type="EMBL" id="CP063362">
    <property type="protein sequence ID" value="QRG07400.1"/>
    <property type="molecule type" value="Genomic_DNA"/>
</dbReference>
<accession>A0A974PQQ2</accession>
<keyword evidence="3" id="KW-1185">Reference proteome</keyword>
<dbReference type="InterPro" id="IPR036206">
    <property type="entry name" value="ThiamineP_synth_sf"/>
</dbReference>
<evidence type="ECO:0000313" key="2">
    <source>
        <dbReference type="EMBL" id="QRG07400.1"/>
    </source>
</evidence>
<organism evidence="2 3">
    <name type="scientific">Xanthobacter dioxanivorans</name>
    <dbReference type="NCBI Taxonomy" id="2528964"/>
    <lineage>
        <taxon>Bacteria</taxon>
        <taxon>Pseudomonadati</taxon>
        <taxon>Pseudomonadota</taxon>
        <taxon>Alphaproteobacteria</taxon>
        <taxon>Hyphomicrobiales</taxon>
        <taxon>Xanthobacteraceae</taxon>
        <taxon>Xanthobacter</taxon>
    </lineage>
</organism>
<dbReference type="RefSeq" id="WP_203194315.1">
    <property type="nucleotide sequence ID" value="NZ_CP063362.1"/>
</dbReference>
<dbReference type="Proteomes" id="UP000596427">
    <property type="component" value="Chromosome"/>
</dbReference>
<evidence type="ECO:0000259" key="1">
    <source>
        <dbReference type="Pfam" id="PF02581"/>
    </source>
</evidence>
<reference evidence="2 3" key="1">
    <citation type="submission" date="2020-10" db="EMBL/GenBank/DDBJ databases">
        <title>Degradation of 1,4-Dioxane by Xanthobacter sp. YN2, via a Novel Group-2 Soluble Di-Iron Monooxygenase.</title>
        <authorList>
            <person name="Ma F."/>
            <person name="Wang Y."/>
            <person name="Yang J."/>
            <person name="Guo H."/>
            <person name="Su D."/>
            <person name="Yu L."/>
        </authorList>
    </citation>
    <scope>NUCLEOTIDE SEQUENCE [LARGE SCALE GENOMIC DNA]</scope>
    <source>
        <strain evidence="2 3">YN2</strain>
    </source>
</reference>
<dbReference type="InterPro" id="IPR022998">
    <property type="entry name" value="ThiamineP_synth_TenI"/>
</dbReference>
<dbReference type="Gene3D" id="3.20.20.70">
    <property type="entry name" value="Aldolase class I"/>
    <property type="match status" value="1"/>
</dbReference>
<feature type="domain" description="Thiamine phosphate synthase/TenI" evidence="1">
    <location>
        <begin position="24"/>
        <end position="182"/>
    </location>
</feature>
<evidence type="ECO:0000313" key="3">
    <source>
        <dbReference type="Proteomes" id="UP000596427"/>
    </source>
</evidence>
<dbReference type="KEGG" id="xdi:EZH22_03040"/>
<sequence length="207" mass="20279">MTAPHPAPGARLMLAFTISPDLGAAAVEAAVKAGDVAAVVLRLPEAAAVPPAHLGAVVDAIQRHDAAALLEGPERLVASGGLDGAHVSAPAGLPAALKALKPEAIVGAGGLSTRHDAMEAGESGADYVLFGALAPAAGDFPDTLDLVAWWAEMFEVPCVGVASSLDEVAALAGAGADFVLLTESLTVTGPDAVAAAQARLASPGSTS</sequence>
<dbReference type="AlphaFoldDB" id="A0A974PQQ2"/>